<dbReference type="InterPro" id="IPR010978">
    <property type="entry name" value="tRNA-bd_arm"/>
</dbReference>
<dbReference type="InterPro" id="IPR004188">
    <property type="entry name" value="Phe-tRNA_ligase_II_N"/>
</dbReference>
<dbReference type="GO" id="GO:0000049">
    <property type="term" value="F:tRNA binding"/>
    <property type="evidence" value="ECO:0007669"/>
    <property type="project" value="InterPro"/>
</dbReference>
<evidence type="ECO:0000256" key="8">
    <source>
        <dbReference type="ARBA" id="ARBA00022842"/>
    </source>
</evidence>
<keyword evidence="8" id="KW-0460">Magnesium</keyword>
<comment type="caution">
    <text evidence="13">The sequence shown here is derived from an EMBL/GenBank/DDBJ whole genome shotgun (WGS) entry which is preliminary data.</text>
</comment>
<dbReference type="GO" id="GO:0006432">
    <property type="term" value="P:phenylalanyl-tRNA aminoacylation"/>
    <property type="evidence" value="ECO:0007669"/>
    <property type="project" value="InterPro"/>
</dbReference>
<keyword evidence="3" id="KW-0963">Cytoplasm</keyword>
<keyword evidence="4" id="KW-0436">Ligase</keyword>
<organism evidence="13">
    <name type="scientific">uncultured bacterium</name>
    <name type="common">gcode 4</name>
    <dbReference type="NCBI Taxonomy" id="1234023"/>
    <lineage>
        <taxon>Bacteria</taxon>
        <taxon>environmental samples</taxon>
    </lineage>
</organism>
<evidence type="ECO:0000256" key="4">
    <source>
        <dbReference type="ARBA" id="ARBA00022598"/>
    </source>
</evidence>
<evidence type="ECO:0000256" key="6">
    <source>
        <dbReference type="ARBA" id="ARBA00022741"/>
    </source>
</evidence>
<dbReference type="EC" id="6.1.1.20" evidence="2"/>
<dbReference type="SUPFAM" id="SSF46589">
    <property type="entry name" value="tRNA-binding arm"/>
    <property type="match status" value="1"/>
</dbReference>
<dbReference type="CDD" id="cd00496">
    <property type="entry name" value="PheRS_alpha_core"/>
    <property type="match status" value="1"/>
</dbReference>
<dbReference type="InterPro" id="IPR045864">
    <property type="entry name" value="aa-tRNA-synth_II/BPL/LPL"/>
</dbReference>
<evidence type="ECO:0000256" key="2">
    <source>
        <dbReference type="ARBA" id="ARBA00012814"/>
    </source>
</evidence>
<dbReference type="PANTHER" id="PTHR11538:SF41">
    <property type="entry name" value="PHENYLALANINE--TRNA LIGASE, MITOCHONDRIAL"/>
    <property type="match status" value="1"/>
</dbReference>
<evidence type="ECO:0000256" key="3">
    <source>
        <dbReference type="ARBA" id="ARBA00022490"/>
    </source>
</evidence>
<name>K1YJ39_9BACT</name>
<keyword evidence="10 13" id="KW-0030">Aminoacyl-tRNA synthetase</keyword>
<feature type="domain" description="Aminoacyl-transfer RNA synthetases class-II family profile" evidence="12">
    <location>
        <begin position="120"/>
        <end position="317"/>
    </location>
</feature>
<evidence type="ECO:0000256" key="10">
    <source>
        <dbReference type="ARBA" id="ARBA00023146"/>
    </source>
</evidence>
<dbReference type="SUPFAM" id="SSF55681">
    <property type="entry name" value="Class II aaRS and biotin synthetases"/>
    <property type="match status" value="1"/>
</dbReference>
<evidence type="ECO:0000256" key="7">
    <source>
        <dbReference type="ARBA" id="ARBA00022840"/>
    </source>
</evidence>
<dbReference type="GO" id="GO:0004826">
    <property type="term" value="F:phenylalanine-tRNA ligase activity"/>
    <property type="evidence" value="ECO:0007669"/>
    <property type="project" value="UniProtKB-EC"/>
</dbReference>
<evidence type="ECO:0000313" key="13">
    <source>
        <dbReference type="EMBL" id="EKD25419.1"/>
    </source>
</evidence>
<dbReference type="EMBL" id="AMFJ01036070">
    <property type="protein sequence ID" value="EKD25419.1"/>
    <property type="molecule type" value="Genomic_DNA"/>
</dbReference>
<keyword evidence="9" id="KW-0648">Protein biosynthesis</keyword>
<comment type="subcellular location">
    <subcellularLocation>
        <location evidence="1">Cytoplasm</location>
    </subcellularLocation>
</comment>
<accession>K1YJ39</accession>
<evidence type="ECO:0000256" key="1">
    <source>
        <dbReference type="ARBA" id="ARBA00004496"/>
    </source>
</evidence>
<dbReference type="PANTHER" id="PTHR11538">
    <property type="entry name" value="PHENYLALANYL-TRNA SYNTHETASE"/>
    <property type="match status" value="1"/>
</dbReference>
<proteinExistence type="predicted"/>
<evidence type="ECO:0000256" key="5">
    <source>
        <dbReference type="ARBA" id="ARBA00022723"/>
    </source>
</evidence>
<dbReference type="InterPro" id="IPR004529">
    <property type="entry name" value="Phe-tRNA-synth_IIc_asu"/>
</dbReference>
<dbReference type="Gene3D" id="3.30.930.10">
    <property type="entry name" value="Bira Bifunctional Protein, Domain 2"/>
    <property type="match status" value="1"/>
</dbReference>
<sequence length="339" mass="39137">MIELKHALWELEKVSDMTQLDNFFQIYLGKKWLLNEEFKILVALSPEEKKDKGAKLSDIKMQLTAAYEQKQQHFMMGQINEQLEKDLVDISLDIPSEQGSYSILAEVRRDAEDICKSMGFIMEYGTEIVTKFENFESVNIPLTHPATEMHDTIYLNDKDSSGENLILRTHTSSMQNYLIKKYGLPLRAVVPGRTYRFENMDASHDTMFYQMEGIIIDKDISVAHFKEMITKLLSAVLHKNVETRMRPGYFPFVEPGFEIDVRYEVYNKITWKKELSNWMEILGAGMIHPNVLKEAGVDSTQRSGFAFGMGISRLAAVRYGIKDIRYFTNGDLRFAKSFA</sequence>
<dbReference type="AlphaFoldDB" id="K1YJ39"/>
<evidence type="ECO:0000259" key="12">
    <source>
        <dbReference type="PROSITE" id="PS50862"/>
    </source>
</evidence>
<dbReference type="GO" id="GO:0005737">
    <property type="term" value="C:cytoplasm"/>
    <property type="evidence" value="ECO:0007669"/>
    <property type="project" value="UniProtKB-SubCell"/>
</dbReference>
<dbReference type="GO" id="GO:0046872">
    <property type="term" value="F:metal ion binding"/>
    <property type="evidence" value="ECO:0007669"/>
    <property type="project" value="UniProtKB-KW"/>
</dbReference>
<comment type="catalytic activity">
    <reaction evidence="11">
        <text>tRNA(Phe) + L-phenylalanine + ATP = L-phenylalanyl-tRNA(Phe) + AMP + diphosphate + H(+)</text>
        <dbReference type="Rhea" id="RHEA:19413"/>
        <dbReference type="Rhea" id="RHEA-COMP:9668"/>
        <dbReference type="Rhea" id="RHEA-COMP:9699"/>
        <dbReference type="ChEBI" id="CHEBI:15378"/>
        <dbReference type="ChEBI" id="CHEBI:30616"/>
        <dbReference type="ChEBI" id="CHEBI:33019"/>
        <dbReference type="ChEBI" id="CHEBI:58095"/>
        <dbReference type="ChEBI" id="CHEBI:78442"/>
        <dbReference type="ChEBI" id="CHEBI:78531"/>
        <dbReference type="ChEBI" id="CHEBI:456215"/>
        <dbReference type="EC" id="6.1.1.20"/>
    </reaction>
</comment>
<dbReference type="InterPro" id="IPR002319">
    <property type="entry name" value="Phenylalanyl-tRNA_Synthase"/>
</dbReference>
<dbReference type="GO" id="GO:0005524">
    <property type="term" value="F:ATP binding"/>
    <property type="evidence" value="ECO:0007669"/>
    <property type="project" value="UniProtKB-KW"/>
</dbReference>
<dbReference type="NCBIfam" id="TIGR00468">
    <property type="entry name" value="pheS"/>
    <property type="match status" value="1"/>
</dbReference>
<protein>
    <recommendedName>
        <fullName evidence="2">phenylalanine--tRNA ligase</fullName>
        <ecNumber evidence="2">6.1.1.20</ecNumber>
    </recommendedName>
</protein>
<keyword evidence="6" id="KW-0547">Nucleotide-binding</keyword>
<dbReference type="PROSITE" id="PS50862">
    <property type="entry name" value="AA_TRNA_LIGASE_II"/>
    <property type="match status" value="1"/>
</dbReference>
<evidence type="ECO:0000256" key="11">
    <source>
        <dbReference type="ARBA" id="ARBA00049255"/>
    </source>
</evidence>
<keyword evidence="5" id="KW-0479">Metal-binding</keyword>
<evidence type="ECO:0000256" key="9">
    <source>
        <dbReference type="ARBA" id="ARBA00022917"/>
    </source>
</evidence>
<keyword evidence="7" id="KW-0067">ATP-binding</keyword>
<gene>
    <name evidence="13" type="ORF">ACD_80C00063G0003</name>
</gene>
<dbReference type="Pfam" id="PF01409">
    <property type="entry name" value="tRNA-synt_2d"/>
    <property type="match status" value="1"/>
</dbReference>
<dbReference type="InterPro" id="IPR006195">
    <property type="entry name" value="aa-tRNA-synth_II"/>
</dbReference>
<reference evidence="13" key="1">
    <citation type="journal article" date="2012" name="Science">
        <title>Fermentation, hydrogen, and sulfur metabolism in multiple uncultivated bacterial phyla.</title>
        <authorList>
            <person name="Wrighton K.C."/>
            <person name="Thomas B.C."/>
            <person name="Sharon I."/>
            <person name="Miller C.S."/>
            <person name="Castelle C.J."/>
            <person name="VerBerkmoes N.C."/>
            <person name="Wilkins M.J."/>
            <person name="Hettich R.L."/>
            <person name="Lipton M.S."/>
            <person name="Williams K.H."/>
            <person name="Long P.E."/>
            <person name="Banfield J.F."/>
        </authorList>
    </citation>
    <scope>NUCLEOTIDE SEQUENCE [LARGE SCALE GENOMIC DNA]</scope>
</reference>
<dbReference type="Pfam" id="PF02912">
    <property type="entry name" value="Phe_tRNA-synt_N"/>
    <property type="match status" value="1"/>
</dbReference>